<dbReference type="PANTHER" id="PTHR20992:SF9">
    <property type="entry name" value="AT15442P-RELATED"/>
    <property type="match status" value="1"/>
</dbReference>
<keyword evidence="1" id="KW-0472">Membrane</keyword>
<dbReference type="AlphaFoldDB" id="A0A2H0UA98"/>
<dbReference type="InterPro" id="IPR005240">
    <property type="entry name" value="DUF389"/>
</dbReference>
<reference evidence="3" key="1">
    <citation type="submission" date="2017-09" db="EMBL/GenBank/DDBJ databases">
        <title>Depth-based differentiation of microbial function through sediment-hosted aquifers and enrichment of novel symbionts in the deep terrestrial subsurface.</title>
        <authorList>
            <person name="Probst A.J."/>
            <person name="Ladd B."/>
            <person name="Jarett J.K."/>
            <person name="Geller-Mcgrath D.E."/>
            <person name="Sieber C.M.K."/>
            <person name="Emerson J.B."/>
            <person name="Anantharaman K."/>
            <person name="Thomas B.C."/>
            <person name="Malmstrom R."/>
            <person name="Stieglmeier M."/>
            <person name="Klingl A."/>
            <person name="Woyke T."/>
            <person name="Ryan C.M."/>
            <person name="Banfield J.F."/>
        </authorList>
    </citation>
    <scope>NUCLEOTIDE SEQUENCE [LARGE SCALE GENOMIC DNA]</scope>
</reference>
<keyword evidence="1" id="KW-1133">Transmembrane helix</keyword>
<feature type="transmembrane region" description="Helical" evidence="1">
    <location>
        <begin position="151"/>
        <end position="172"/>
    </location>
</feature>
<dbReference type="Pfam" id="PF04087">
    <property type="entry name" value="DUF389"/>
    <property type="match status" value="1"/>
</dbReference>
<evidence type="ECO:0000313" key="2">
    <source>
        <dbReference type="EMBL" id="PIR83322.1"/>
    </source>
</evidence>
<feature type="transmembrane region" description="Helical" evidence="1">
    <location>
        <begin position="31"/>
        <end position="48"/>
    </location>
</feature>
<sequence length="237" mass="24992">MFQRLFNTLTGGEKTTAVENLFAHSTPSTDFYLMIVLSVLMATFGLLADSSAVIVGSMLIAPILYPTLGLAMGMIMSDLPLTSKSFATLFKATLLAIVVSALVTLLFSSQIGQTSGEILARTKPSLLYAAIGVIAGFAAAFAMAKPKLSETLPGVAISVALVPPLAVVGIGLARFDINMATSSLLLFIINAAGVVFAAATVFSLMNFYIKRTVAEATVKEEEKKIEQVEERAETSAK</sequence>
<feature type="transmembrane region" description="Helical" evidence="1">
    <location>
        <begin position="184"/>
        <end position="209"/>
    </location>
</feature>
<keyword evidence="1" id="KW-0812">Transmembrane</keyword>
<dbReference type="EMBL" id="PFBL01000008">
    <property type="protein sequence ID" value="PIR83322.1"/>
    <property type="molecule type" value="Genomic_DNA"/>
</dbReference>
<name>A0A2H0UA98_9BACT</name>
<gene>
    <name evidence="2" type="ORF">COU19_01145</name>
</gene>
<comment type="caution">
    <text evidence="2">The sequence shown here is derived from an EMBL/GenBank/DDBJ whole genome shotgun (WGS) entry which is preliminary data.</text>
</comment>
<dbReference type="Proteomes" id="UP000230179">
    <property type="component" value="Unassembled WGS sequence"/>
</dbReference>
<feature type="transmembrane region" description="Helical" evidence="1">
    <location>
        <begin position="88"/>
        <end position="107"/>
    </location>
</feature>
<evidence type="ECO:0000256" key="1">
    <source>
        <dbReference type="SAM" id="Phobius"/>
    </source>
</evidence>
<feature type="transmembrane region" description="Helical" evidence="1">
    <location>
        <begin position="127"/>
        <end position="144"/>
    </location>
</feature>
<protein>
    <submittedName>
        <fullName evidence="2">TIGR00341 family protein</fullName>
    </submittedName>
</protein>
<organism evidence="2 3">
    <name type="scientific">Candidatus Kaiserbacteria bacterium CG10_big_fil_rev_8_21_14_0_10_56_12</name>
    <dbReference type="NCBI Taxonomy" id="1974611"/>
    <lineage>
        <taxon>Bacteria</taxon>
        <taxon>Candidatus Kaiseribacteriota</taxon>
    </lineage>
</organism>
<feature type="transmembrane region" description="Helical" evidence="1">
    <location>
        <begin position="54"/>
        <end position="76"/>
    </location>
</feature>
<evidence type="ECO:0000313" key="3">
    <source>
        <dbReference type="Proteomes" id="UP000230179"/>
    </source>
</evidence>
<dbReference type="PANTHER" id="PTHR20992">
    <property type="entry name" value="AT15442P-RELATED"/>
    <property type="match status" value="1"/>
</dbReference>
<proteinExistence type="predicted"/>
<dbReference type="NCBIfam" id="TIGR00341">
    <property type="entry name" value="TIGR00341 family protein"/>
    <property type="match status" value="1"/>
</dbReference>
<accession>A0A2H0UA98</accession>